<dbReference type="RefSeq" id="WP_147062297.1">
    <property type="nucleotide sequence ID" value="NZ_BAABDN010000001.1"/>
</dbReference>
<keyword evidence="1" id="KW-0813">Transport</keyword>
<dbReference type="InterPro" id="IPR050093">
    <property type="entry name" value="ABC_SmlMolc_Importer"/>
</dbReference>
<dbReference type="PROSITE" id="PS50893">
    <property type="entry name" value="ABC_TRANSPORTER_2"/>
    <property type="match status" value="1"/>
</dbReference>
<dbReference type="GO" id="GO:0043190">
    <property type="term" value="C:ATP-binding cassette (ABC) transporter complex"/>
    <property type="evidence" value="ECO:0007669"/>
    <property type="project" value="InterPro"/>
</dbReference>
<dbReference type="EC" id="7.6.2.9" evidence="4"/>
<dbReference type="Pfam" id="PF08402">
    <property type="entry name" value="TOBE_2"/>
    <property type="match status" value="1"/>
</dbReference>
<dbReference type="PANTHER" id="PTHR42781">
    <property type="entry name" value="SPERMIDINE/PUTRESCINE IMPORT ATP-BINDING PROTEIN POTA"/>
    <property type="match status" value="1"/>
</dbReference>
<evidence type="ECO:0000256" key="2">
    <source>
        <dbReference type="ARBA" id="ARBA00022741"/>
    </source>
</evidence>
<evidence type="ECO:0000256" key="5">
    <source>
        <dbReference type="SAM" id="MobiDB-lite"/>
    </source>
</evidence>
<dbReference type="PROSITE" id="PS00211">
    <property type="entry name" value="ABC_TRANSPORTER_1"/>
    <property type="match status" value="1"/>
</dbReference>
<proteinExistence type="predicted"/>
<keyword evidence="3" id="KW-0067">ATP-binding</keyword>
<dbReference type="InterPro" id="IPR017871">
    <property type="entry name" value="ABC_transporter-like_CS"/>
</dbReference>
<dbReference type="Gene3D" id="3.40.50.300">
    <property type="entry name" value="P-loop containing nucleotide triphosphate hydrolases"/>
    <property type="match status" value="1"/>
</dbReference>
<name>A0A512SXT3_9MICO</name>
<dbReference type="SMART" id="SM00382">
    <property type="entry name" value="AAA"/>
    <property type="match status" value="1"/>
</dbReference>
<dbReference type="SUPFAM" id="SSF52540">
    <property type="entry name" value="P-loop containing nucleoside triphosphate hydrolases"/>
    <property type="match status" value="1"/>
</dbReference>
<comment type="caution">
    <text evidence="7">The sequence shown here is derived from an EMBL/GenBank/DDBJ whole genome shotgun (WGS) entry which is preliminary data.</text>
</comment>
<sequence>MNVTIEGLSLSYGGVSAVQDLDLAIGDGESIVLLGQSGCGKTSTMRCVAGLETPSAGRIAIGDRAVFDGDSGKSVPSHKRNVGMVFQSYAVWPHKTVIENVAFPLRMKGQNRTLSRAKAFNVLELVGLAHLAHRGASQLSGGQMQRVALARSIAMEPSVLLLDEPLSNLDARLRDDLRVELRRIQLERGLTSLYVTHDQQEALALADRIAIMQSGRIQQLGTPQEIYRAPATASIATFLGVTNVFPVERGGDLGLRLEGHSVALRSSHPVPDGPISVAVRPEAVTVHDAERADELTSRANRLAGKVRVAVYQGSSVRYQVSIDGGPDLDVVSLDPVVLAPDTPVVVEVPEAAVSVLPDDTPAPATDAAAPAAGDTGAAA</sequence>
<dbReference type="OrthoDB" id="9802264at2"/>
<dbReference type="FunFam" id="3.40.50.300:FF:000425">
    <property type="entry name" value="Probable ABC transporter, ATP-binding subunit"/>
    <property type="match status" value="1"/>
</dbReference>
<dbReference type="GO" id="GO:0016887">
    <property type="term" value="F:ATP hydrolysis activity"/>
    <property type="evidence" value="ECO:0007669"/>
    <property type="project" value="InterPro"/>
</dbReference>
<dbReference type="PANTHER" id="PTHR42781:SF4">
    <property type="entry name" value="SPERMIDINE_PUTRESCINE IMPORT ATP-BINDING PROTEIN POTA"/>
    <property type="match status" value="1"/>
</dbReference>
<evidence type="ECO:0000313" key="7">
    <source>
        <dbReference type="EMBL" id="GEQ12749.1"/>
    </source>
</evidence>
<dbReference type="InterPro" id="IPR008995">
    <property type="entry name" value="Mo/tungstate-bd_C_term_dom"/>
</dbReference>
<evidence type="ECO:0000256" key="1">
    <source>
        <dbReference type="ARBA" id="ARBA00022448"/>
    </source>
</evidence>
<keyword evidence="2" id="KW-0547">Nucleotide-binding</keyword>
<dbReference type="InterPro" id="IPR013611">
    <property type="entry name" value="Transp-assoc_OB_typ2"/>
</dbReference>
<dbReference type="InterPro" id="IPR003593">
    <property type="entry name" value="AAA+_ATPase"/>
</dbReference>
<keyword evidence="8" id="KW-1185">Reference proteome</keyword>
<feature type="region of interest" description="Disordered" evidence="5">
    <location>
        <begin position="356"/>
        <end position="379"/>
    </location>
</feature>
<evidence type="ECO:0000259" key="6">
    <source>
        <dbReference type="PROSITE" id="PS50893"/>
    </source>
</evidence>
<organism evidence="7 8">
    <name type="scientific">Knoellia locipacati</name>
    <dbReference type="NCBI Taxonomy" id="882824"/>
    <lineage>
        <taxon>Bacteria</taxon>
        <taxon>Bacillati</taxon>
        <taxon>Actinomycetota</taxon>
        <taxon>Actinomycetes</taxon>
        <taxon>Micrococcales</taxon>
        <taxon>Intrasporangiaceae</taxon>
        <taxon>Knoellia</taxon>
    </lineage>
</organism>
<dbReference type="Gene3D" id="2.40.50.100">
    <property type="match status" value="1"/>
</dbReference>
<feature type="domain" description="ABC transporter" evidence="6">
    <location>
        <begin position="3"/>
        <end position="239"/>
    </location>
</feature>
<dbReference type="AlphaFoldDB" id="A0A512SXT3"/>
<evidence type="ECO:0000256" key="3">
    <source>
        <dbReference type="ARBA" id="ARBA00022840"/>
    </source>
</evidence>
<dbReference type="GO" id="GO:0005524">
    <property type="term" value="F:ATP binding"/>
    <property type="evidence" value="ECO:0007669"/>
    <property type="project" value="UniProtKB-KW"/>
</dbReference>
<dbReference type="Proteomes" id="UP000321793">
    <property type="component" value="Unassembled WGS sequence"/>
</dbReference>
<reference evidence="7 8" key="1">
    <citation type="submission" date="2019-07" db="EMBL/GenBank/DDBJ databases">
        <title>Whole genome shotgun sequence of Knoellia locipacati NBRC 109775.</title>
        <authorList>
            <person name="Hosoyama A."/>
            <person name="Uohara A."/>
            <person name="Ohji S."/>
            <person name="Ichikawa N."/>
        </authorList>
    </citation>
    <scope>NUCLEOTIDE SEQUENCE [LARGE SCALE GENOMIC DNA]</scope>
    <source>
        <strain evidence="7 8">NBRC 109775</strain>
    </source>
</reference>
<gene>
    <name evidence="7" type="ORF">KLO01_07960</name>
</gene>
<dbReference type="InterPro" id="IPR027417">
    <property type="entry name" value="P-loop_NTPase"/>
</dbReference>
<evidence type="ECO:0000313" key="8">
    <source>
        <dbReference type="Proteomes" id="UP000321793"/>
    </source>
</evidence>
<dbReference type="GO" id="GO:0015418">
    <property type="term" value="F:ABC-type quaternary ammonium compound transporting activity"/>
    <property type="evidence" value="ECO:0007669"/>
    <property type="project" value="UniProtKB-EC"/>
</dbReference>
<dbReference type="SUPFAM" id="SSF50331">
    <property type="entry name" value="MOP-like"/>
    <property type="match status" value="1"/>
</dbReference>
<dbReference type="InterPro" id="IPR003439">
    <property type="entry name" value="ABC_transporter-like_ATP-bd"/>
</dbReference>
<evidence type="ECO:0000256" key="4">
    <source>
        <dbReference type="ARBA" id="ARBA00066388"/>
    </source>
</evidence>
<dbReference type="Pfam" id="PF00005">
    <property type="entry name" value="ABC_tran"/>
    <property type="match status" value="1"/>
</dbReference>
<dbReference type="EMBL" id="BKBA01000003">
    <property type="protein sequence ID" value="GEQ12749.1"/>
    <property type="molecule type" value="Genomic_DNA"/>
</dbReference>
<accession>A0A512SXT3</accession>
<protein>
    <recommendedName>
        <fullName evidence="4">ABC-type quaternary amine transporter</fullName>
        <ecNumber evidence="4">7.6.2.9</ecNumber>
    </recommendedName>
</protein>